<evidence type="ECO:0000313" key="2">
    <source>
        <dbReference type="EMBL" id="PAV27832.1"/>
    </source>
</evidence>
<dbReference type="Gene3D" id="2.10.260.10">
    <property type="match status" value="1"/>
</dbReference>
<name>A0A2A2I8D0_9BACI</name>
<dbReference type="SMART" id="SM00966">
    <property type="entry name" value="SpoVT_AbrB"/>
    <property type="match status" value="2"/>
</dbReference>
<accession>A0A2A2I8D0</accession>
<proteinExistence type="predicted"/>
<organism evidence="2 3">
    <name type="scientific">Virgibacillus profundi</name>
    <dbReference type="NCBI Taxonomy" id="2024555"/>
    <lineage>
        <taxon>Bacteria</taxon>
        <taxon>Bacillati</taxon>
        <taxon>Bacillota</taxon>
        <taxon>Bacilli</taxon>
        <taxon>Bacillales</taxon>
        <taxon>Bacillaceae</taxon>
        <taxon>Virgibacillus</taxon>
    </lineage>
</organism>
<protein>
    <recommendedName>
        <fullName evidence="1">SpoVT-AbrB domain-containing protein</fullName>
    </recommendedName>
</protein>
<dbReference type="OrthoDB" id="2896971at2"/>
<dbReference type="Proteomes" id="UP000218887">
    <property type="component" value="Unassembled WGS sequence"/>
</dbReference>
<dbReference type="SUPFAM" id="SSF89447">
    <property type="entry name" value="AbrB/MazE/MraZ-like"/>
    <property type="match status" value="2"/>
</dbReference>
<comment type="caution">
    <text evidence="2">The sequence shown here is derived from an EMBL/GenBank/DDBJ whole genome shotgun (WGS) entry which is preliminary data.</text>
</comment>
<dbReference type="InterPro" id="IPR037914">
    <property type="entry name" value="SpoVT-AbrB_sf"/>
</dbReference>
<dbReference type="RefSeq" id="WP_095657312.1">
    <property type="nucleotide sequence ID" value="NZ_NPOA01000018.1"/>
</dbReference>
<evidence type="ECO:0000313" key="3">
    <source>
        <dbReference type="Proteomes" id="UP000218887"/>
    </source>
</evidence>
<reference evidence="2 3" key="1">
    <citation type="submission" date="2017-08" db="EMBL/GenBank/DDBJ databases">
        <title>Virgibacillus indicus sp. nov. and Virgibacillus profoundi sp. nov, two moderately halophilic bacteria isolated from marine sediment by using the Microfluidic Streak Plate.</title>
        <authorList>
            <person name="Xu B."/>
            <person name="Hu B."/>
            <person name="Wang J."/>
            <person name="Zhu Y."/>
            <person name="Huang L."/>
            <person name="Du W."/>
            <person name="Huang Y."/>
        </authorList>
    </citation>
    <scope>NUCLEOTIDE SEQUENCE [LARGE SCALE GENOMIC DNA]</scope>
    <source>
        <strain evidence="2 3">IO3-P3-H5</strain>
    </source>
</reference>
<dbReference type="GO" id="GO:0003677">
    <property type="term" value="F:DNA binding"/>
    <property type="evidence" value="ECO:0007669"/>
    <property type="project" value="InterPro"/>
</dbReference>
<feature type="domain" description="SpoVT-AbrB" evidence="1">
    <location>
        <begin position="85"/>
        <end position="132"/>
    </location>
</feature>
<dbReference type="InterPro" id="IPR007159">
    <property type="entry name" value="SpoVT-AbrB_dom"/>
</dbReference>
<gene>
    <name evidence="2" type="ORF">CIL05_19990</name>
</gene>
<evidence type="ECO:0000259" key="1">
    <source>
        <dbReference type="SMART" id="SM00966"/>
    </source>
</evidence>
<feature type="domain" description="SpoVT-AbrB" evidence="1">
    <location>
        <begin position="36"/>
        <end position="83"/>
    </location>
</feature>
<keyword evidence="3" id="KW-1185">Reference proteome</keyword>
<sequence>MLKKKKNNCEIVVFFSGKDGIRIGEVNKMYCLENYKTIGKHGMINLPKKWRLKLGFNYGELVEIRLHNREIWICHTQEENTENQRYISTKGTVNIPSEIRKLLEIGADTRFRFYVTPEENAFVLVPIHQTSEAPVR</sequence>
<dbReference type="AlphaFoldDB" id="A0A2A2I8D0"/>
<dbReference type="EMBL" id="NPOA01000018">
    <property type="protein sequence ID" value="PAV27832.1"/>
    <property type="molecule type" value="Genomic_DNA"/>
</dbReference>